<comment type="similarity">
    <text evidence="1">Belongs to the mTERF family.</text>
</comment>
<accession>A0ABQ7XNG4</accession>
<evidence type="ECO:0000313" key="4">
    <source>
        <dbReference type="EMBL" id="KAH0857509.1"/>
    </source>
</evidence>
<dbReference type="Proteomes" id="UP000824890">
    <property type="component" value="Unassembled WGS sequence"/>
</dbReference>
<evidence type="ECO:0008006" key="6">
    <source>
        <dbReference type="Google" id="ProtNLM"/>
    </source>
</evidence>
<evidence type="ECO:0000313" key="5">
    <source>
        <dbReference type="Proteomes" id="UP000824890"/>
    </source>
</evidence>
<keyword evidence="3" id="KW-0809">Transit peptide</keyword>
<evidence type="ECO:0000256" key="2">
    <source>
        <dbReference type="ARBA" id="ARBA00022472"/>
    </source>
</evidence>
<comment type="caution">
    <text evidence="4">The sequence shown here is derived from an EMBL/GenBank/DDBJ whole genome shotgun (WGS) entry which is preliminary data.</text>
</comment>
<dbReference type="InterPro" id="IPR038538">
    <property type="entry name" value="MTERF_sf"/>
</dbReference>
<dbReference type="PANTHER" id="PTHR13068:SF220">
    <property type="entry name" value="F8K4.20 PROTEIN-RELATED"/>
    <property type="match status" value="1"/>
</dbReference>
<name>A0ABQ7XNG4_BRANA</name>
<dbReference type="PANTHER" id="PTHR13068">
    <property type="entry name" value="CGI-12 PROTEIN-RELATED"/>
    <property type="match status" value="1"/>
</dbReference>
<dbReference type="EMBL" id="JAGKQM010000019">
    <property type="protein sequence ID" value="KAH0857509.1"/>
    <property type="molecule type" value="Genomic_DNA"/>
</dbReference>
<dbReference type="InterPro" id="IPR003690">
    <property type="entry name" value="MTERF"/>
</dbReference>
<dbReference type="Pfam" id="PF02536">
    <property type="entry name" value="mTERF"/>
    <property type="match status" value="3"/>
</dbReference>
<evidence type="ECO:0000256" key="3">
    <source>
        <dbReference type="ARBA" id="ARBA00022946"/>
    </source>
</evidence>
<keyword evidence="2" id="KW-0805">Transcription regulation</keyword>
<sequence length="1064" mass="121043">MLSLFLHGRKSLELKRWCNLRFAVNPLQYSSAFSSASAAADASLQDGRKGQNFTVSSYLVTSLGFTTKLAESISKKVSFEDNGNPQSVLSLLRSYGFRDSHISSIITNYPGLLTLDAESSLEPKLKFLKSRGASTSELTEILSKVPKILRIKKDKTLSRYYDFVKEIIQSDKSSNFQVSLPLPHESLKKVLEMGFDPTTSKFVQALRMLYQMSEKTIQEKVNVYKRLGLSGEDVWEMFKKWPTFMTNSEKKITQTFETFSKCGLVEEEILSAFKKFPQCIGASEHNCVDTRFFELEKWRHLRFAVNESFSTAADVSLHLQDGPKGHNFTVSNYLVESLGFTTKLAESISRKVSFNDKVNPDSVLSLLRIHRFTDSQISTIITDYPQVLIADAERSLSPRLQFLKSRGASTSELTEVLSKVPKILGSKKDKTLSRYYDFVKEIVQADKSSKFQKLSPSSSLLSHGSKQENKIRNISVLRELGMPQKLLFSLLTSHVQFVCGKDNHNTIKARVEVYKRLGFSVEDVWAIFKEWPIFLGYAEKNIADSIETFLELGFSRDEFVMTEMGFADKGSGFKPFSTWKQPGEEDVTKDCLEVNSLQYLLSCIVPIDMFLERYVMKHDVDEQLVAELMVNGQDLNPKSRFFLVLFSDQSWDLWRVKIMYSLILHVKRSNTELQKLVFSSATTLSRKGQNFTVSTYLIESLGFTTKLAESISKKVSFEDQGINPDSVLTLFRSYGFTESQISTIITDYPKLLLLDAENSLAPKLKFLHSMKGASTSEFTEIVSTVPKLLGKRGDKTLSVYYDFVRDVIHKCQVLSHSSLLQGNLENKIRNVTALRELGVPQRSLFHLLVSRYQPVCGKERFQESLKKVVEKGFDPTTSKFVQALHVVYQLSDRTVEEKVDVYKRLGFSVEDVWDMFKKWPNSLKFSVKKNIASSIETFLGLGFSKGEFAMMIKRYPVCIGFSAETVKKKTEFLVEEMDWSLEAVVSHPQVFSYSMEKRMVPRCSVIKALMSKGLLGSELPSVCSVLACTDKMFLRRYVRKRDDKGLVAELMAIFTRVHKACLEQ</sequence>
<gene>
    <name evidence="4" type="ORF">HID58_085770</name>
</gene>
<reference evidence="4 5" key="1">
    <citation type="submission" date="2021-05" db="EMBL/GenBank/DDBJ databases">
        <title>Genome Assembly of Synthetic Allotetraploid Brassica napus Reveals Homoeologous Exchanges between Subgenomes.</title>
        <authorList>
            <person name="Davis J.T."/>
        </authorList>
    </citation>
    <scope>NUCLEOTIDE SEQUENCE [LARGE SCALE GENOMIC DNA]</scope>
    <source>
        <strain evidence="5">cv. Da-Ae</strain>
        <tissue evidence="4">Seedling</tissue>
    </source>
</reference>
<keyword evidence="2" id="KW-0806">Transcription termination</keyword>
<keyword evidence="2" id="KW-0804">Transcription</keyword>
<proteinExistence type="inferred from homology"/>
<evidence type="ECO:0000256" key="1">
    <source>
        <dbReference type="ARBA" id="ARBA00007692"/>
    </source>
</evidence>
<keyword evidence="5" id="KW-1185">Reference proteome</keyword>
<organism evidence="4 5">
    <name type="scientific">Brassica napus</name>
    <name type="common">Rape</name>
    <dbReference type="NCBI Taxonomy" id="3708"/>
    <lineage>
        <taxon>Eukaryota</taxon>
        <taxon>Viridiplantae</taxon>
        <taxon>Streptophyta</taxon>
        <taxon>Embryophyta</taxon>
        <taxon>Tracheophyta</taxon>
        <taxon>Spermatophyta</taxon>
        <taxon>Magnoliopsida</taxon>
        <taxon>eudicotyledons</taxon>
        <taxon>Gunneridae</taxon>
        <taxon>Pentapetalae</taxon>
        <taxon>rosids</taxon>
        <taxon>malvids</taxon>
        <taxon>Brassicales</taxon>
        <taxon>Brassicaceae</taxon>
        <taxon>Brassiceae</taxon>
        <taxon>Brassica</taxon>
    </lineage>
</organism>
<protein>
    <recommendedName>
        <fullName evidence="6">Mitochondrial transcription termination factor family protein</fullName>
    </recommendedName>
</protein>
<dbReference type="Gene3D" id="1.25.70.10">
    <property type="entry name" value="Transcription termination factor 3, mitochondrial"/>
    <property type="match status" value="4"/>
</dbReference>
<dbReference type="SMART" id="SM00733">
    <property type="entry name" value="Mterf"/>
    <property type="match status" value="15"/>
</dbReference>